<accession>A0AAU9WMB2</accession>
<feature type="transmembrane region" description="Helical" evidence="10">
    <location>
        <begin position="88"/>
        <end position="106"/>
    </location>
</feature>
<feature type="transmembrane region" description="Helical" evidence="10">
    <location>
        <begin position="12"/>
        <end position="32"/>
    </location>
</feature>
<dbReference type="GO" id="GO:0004930">
    <property type="term" value="F:G protein-coupled receptor activity"/>
    <property type="evidence" value="ECO:0007669"/>
    <property type="project" value="UniProtKB-KW"/>
</dbReference>
<evidence type="ECO:0000256" key="3">
    <source>
        <dbReference type="ARBA" id="ARBA00022692"/>
    </source>
</evidence>
<proteinExistence type="predicted"/>
<dbReference type="Pfam" id="PF00001">
    <property type="entry name" value="7tm_1"/>
    <property type="match status" value="1"/>
</dbReference>
<keyword evidence="8" id="KW-0325">Glycoprotein</keyword>
<comment type="caution">
    <text evidence="12">The sequence shown here is derived from an EMBL/GenBank/DDBJ whole genome shotgun (WGS) entry which is preliminary data.</text>
</comment>
<dbReference type="PRINTS" id="PR00237">
    <property type="entry name" value="GPCRRHODOPSN"/>
</dbReference>
<evidence type="ECO:0000256" key="1">
    <source>
        <dbReference type="ARBA" id="ARBA00004651"/>
    </source>
</evidence>
<evidence type="ECO:0000256" key="5">
    <source>
        <dbReference type="ARBA" id="ARBA00023040"/>
    </source>
</evidence>
<keyword evidence="9" id="KW-0807">Transducer</keyword>
<evidence type="ECO:0000256" key="9">
    <source>
        <dbReference type="ARBA" id="ARBA00023224"/>
    </source>
</evidence>
<gene>
    <name evidence="12" type="ORF">PMEA_00007456</name>
</gene>
<evidence type="ECO:0000256" key="7">
    <source>
        <dbReference type="ARBA" id="ARBA00023170"/>
    </source>
</evidence>
<comment type="subcellular location">
    <subcellularLocation>
        <location evidence="1">Cell membrane</location>
        <topology evidence="1">Multi-pass membrane protein</topology>
    </subcellularLocation>
</comment>
<feature type="transmembrane region" description="Helical" evidence="10">
    <location>
        <begin position="126"/>
        <end position="143"/>
    </location>
</feature>
<evidence type="ECO:0000256" key="6">
    <source>
        <dbReference type="ARBA" id="ARBA00023136"/>
    </source>
</evidence>
<keyword evidence="6 10" id="KW-0472">Membrane</keyword>
<dbReference type="EMBL" id="CALNXJ010000016">
    <property type="protein sequence ID" value="CAH3118714.1"/>
    <property type="molecule type" value="Genomic_DNA"/>
</dbReference>
<keyword evidence="7" id="KW-0675">Receptor</keyword>
<keyword evidence="5" id="KW-0297">G-protein coupled receptor</keyword>
<feature type="transmembrane region" description="Helical" evidence="10">
    <location>
        <begin position="155"/>
        <end position="179"/>
    </location>
</feature>
<dbReference type="SUPFAM" id="SSF81321">
    <property type="entry name" value="Family A G protein-coupled receptor-like"/>
    <property type="match status" value="1"/>
</dbReference>
<dbReference type="PANTHER" id="PTHR24246:SF27">
    <property type="entry name" value="ADENOSINE RECEPTOR, ISOFORM A"/>
    <property type="match status" value="1"/>
</dbReference>
<evidence type="ECO:0000256" key="4">
    <source>
        <dbReference type="ARBA" id="ARBA00022989"/>
    </source>
</evidence>
<organism evidence="12 13">
    <name type="scientific">Pocillopora meandrina</name>
    <dbReference type="NCBI Taxonomy" id="46732"/>
    <lineage>
        <taxon>Eukaryota</taxon>
        <taxon>Metazoa</taxon>
        <taxon>Cnidaria</taxon>
        <taxon>Anthozoa</taxon>
        <taxon>Hexacorallia</taxon>
        <taxon>Scleractinia</taxon>
        <taxon>Astrocoeniina</taxon>
        <taxon>Pocilloporidae</taxon>
        <taxon>Pocillopora</taxon>
    </lineage>
</organism>
<dbReference type="Proteomes" id="UP001159428">
    <property type="component" value="Unassembled WGS sequence"/>
</dbReference>
<feature type="domain" description="G-protein coupled receptors family 1 profile" evidence="11">
    <location>
        <begin position="24"/>
        <end position="255"/>
    </location>
</feature>
<name>A0AAU9WMB2_9CNID</name>
<evidence type="ECO:0000313" key="13">
    <source>
        <dbReference type="Proteomes" id="UP001159428"/>
    </source>
</evidence>
<sequence>MVSRSEAIVWSAVFMTEALTIVAGNVFSIVKFTGTGKLHRRSSYLLINLAAADTLVGACAVPMFVYFIGGQAQLWPVSLETPLTAYKAVDVISGLASILSLTLISLERLWATLWPLRHRLMRTREYVVGIMFVWFLAFAIIAIELLTRHIPLRFIFYSSVVILSICCVIVFVTNLVIWIQVGNRKISSHFRNATLQERRLTITLLIVTLISLCAWLPFTILNIVNQLQPVSVSLSLIYLTKLLHYGNSCANVFVYSLRIAEFKRAFTKMLCRDQSFISEKAVLLRAQVARLSKDTTALEMGILKSNRLKSKVKNLKSSLIVS</sequence>
<reference evidence="12 13" key="1">
    <citation type="submission" date="2022-05" db="EMBL/GenBank/DDBJ databases">
        <authorList>
            <consortium name="Genoscope - CEA"/>
            <person name="William W."/>
        </authorList>
    </citation>
    <scope>NUCLEOTIDE SEQUENCE [LARGE SCALE GENOMIC DNA]</scope>
</reference>
<dbReference type="InterPro" id="IPR000276">
    <property type="entry name" value="GPCR_Rhodpsn"/>
</dbReference>
<dbReference type="Gene3D" id="1.20.1070.10">
    <property type="entry name" value="Rhodopsin 7-helix transmembrane proteins"/>
    <property type="match status" value="1"/>
</dbReference>
<evidence type="ECO:0000313" key="12">
    <source>
        <dbReference type="EMBL" id="CAH3118714.1"/>
    </source>
</evidence>
<evidence type="ECO:0000256" key="2">
    <source>
        <dbReference type="ARBA" id="ARBA00022475"/>
    </source>
</evidence>
<keyword evidence="2" id="KW-1003">Cell membrane</keyword>
<dbReference type="PROSITE" id="PS50262">
    <property type="entry name" value="G_PROTEIN_RECEP_F1_2"/>
    <property type="match status" value="1"/>
</dbReference>
<keyword evidence="3 10" id="KW-0812">Transmembrane</keyword>
<evidence type="ECO:0000256" key="10">
    <source>
        <dbReference type="SAM" id="Phobius"/>
    </source>
</evidence>
<dbReference type="GO" id="GO:0005886">
    <property type="term" value="C:plasma membrane"/>
    <property type="evidence" value="ECO:0007669"/>
    <property type="project" value="UniProtKB-SubCell"/>
</dbReference>
<protein>
    <recommendedName>
        <fullName evidence="11">G-protein coupled receptors family 1 profile domain-containing protein</fullName>
    </recommendedName>
</protein>
<dbReference type="PANTHER" id="PTHR24246">
    <property type="entry name" value="OLFACTORY RECEPTOR AND ADENOSINE RECEPTOR"/>
    <property type="match status" value="1"/>
</dbReference>
<keyword evidence="4 10" id="KW-1133">Transmembrane helix</keyword>
<dbReference type="AlphaFoldDB" id="A0AAU9WMB2"/>
<evidence type="ECO:0000256" key="8">
    <source>
        <dbReference type="ARBA" id="ARBA00023180"/>
    </source>
</evidence>
<feature type="transmembrane region" description="Helical" evidence="10">
    <location>
        <begin position="200"/>
        <end position="224"/>
    </location>
</feature>
<keyword evidence="13" id="KW-1185">Reference proteome</keyword>
<dbReference type="InterPro" id="IPR017452">
    <property type="entry name" value="GPCR_Rhodpsn_7TM"/>
</dbReference>
<feature type="transmembrane region" description="Helical" evidence="10">
    <location>
        <begin position="44"/>
        <end position="68"/>
    </location>
</feature>
<evidence type="ECO:0000259" key="11">
    <source>
        <dbReference type="PROSITE" id="PS50262"/>
    </source>
</evidence>
<feature type="transmembrane region" description="Helical" evidence="10">
    <location>
        <begin position="236"/>
        <end position="260"/>
    </location>
</feature>